<evidence type="ECO:0000313" key="3">
    <source>
        <dbReference type="Proteomes" id="UP000601435"/>
    </source>
</evidence>
<evidence type="ECO:0000256" key="1">
    <source>
        <dbReference type="SAM" id="MobiDB-lite"/>
    </source>
</evidence>
<accession>A0A812RL54</accession>
<organism evidence="2 3">
    <name type="scientific">Symbiodinium necroappetens</name>
    <dbReference type="NCBI Taxonomy" id="1628268"/>
    <lineage>
        <taxon>Eukaryota</taxon>
        <taxon>Sar</taxon>
        <taxon>Alveolata</taxon>
        <taxon>Dinophyceae</taxon>
        <taxon>Suessiales</taxon>
        <taxon>Symbiodiniaceae</taxon>
        <taxon>Symbiodinium</taxon>
    </lineage>
</organism>
<name>A0A812RL54_9DINO</name>
<dbReference type="Proteomes" id="UP000601435">
    <property type="component" value="Unassembled WGS sequence"/>
</dbReference>
<dbReference type="OrthoDB" id="415531at2759"/>
<gene>
    <name evidence="2" type="ORF">SNEC2469_LOCUS12201</name>
</gene>
<reference evidence="2" key="1">
    <citation type="submission" date="2021-02" db="EMBL/GenBank/DDBJ databases">
        <authorList>
            <person name="Dougan E. K."/>
            <person name="Rhodes N."/>
            <person name="Thang M."/>
            <person name="Chan C."/>
        </authorList>
    </citation>
    <scope>NUCLEOTIDE SEQUENCE</scope>
</reference>
<comment type="caution">
    <text evidence="2">The sequence shown here is derived from an EMBL/GenBank/DDBJ whole genome shotgun (WGS) entry which is preliminary data.</text>
</comment>
<keyword evidence="3" id="KW-1185">Reference proteome</keyword>
<proteinExistence type="predicted"/>
<sequence>MLPLMRDLRPIDSALADHVRHGLNWEVLSKTFQLIVSQQKPGIPLDFISITCGSCFAHFYQFSPKLLFLSIYVSYGGGVDGMFLSETEKYVRATGSTTALGEKVWEVICHEVKGSKNQLPFFRHGLLKLALAGVHLYATECKRDQNLVNVLAVVDSNLVAHVMNLQDKVDCEILAIVFTPKADVHEIEDLQPFRPQSVHPDFDVAHTVAMIHCEMHSLVQNHGMPDTMAKLRLCIRPTKLAAKTAVPHTVPKGKLILAPFSTKVVARTSTETMQGAVEVRLRKASAIAASSLLPPKTTEEAPGELVGFLSPFFLVQSVEDQSKGNMTVVVSGNKQTEIRIPLLKNSVASSAGQELLVYKEMAPKQGKPLKAASPERRVNGFVFFALTRWHRFVINPVSPDMDLMLRRWNRQCILALTDRALDLRANKDGGSLNSEVWAELLQARQDLDNKAIEEAFKAEDQHEPGNKKHWAVSAFSKHDFMAPPVLTAQYKGHSFRAKAKKAPKKRRHLPRADSK</sequence>
<evidence type="ECO:0000313" key="2">
    <source>
        <dbReference type="EMBL" id="CAE7443889.1"/>
    </source>
</evidence>
<feature type="region of interest" description="Disordered" evidence="1">
    <location>
        <begin position="493"/>
        <end position="515"/>
    </location>
</feature>
<feature type="compositionally biased region" description="Basic residues" evidence="1">
    <location>
        <begin position="493"/>
        <end position="509"/>
    </location>
</feature>
<protein>
    <submittedName>
        <fullName evidence="2">Uncharacterized protein</fullName>
    </submittedName>
</protein>
<dbReference type="AlphaFoldDB" id="A0A812RL54"/>
<dbReference type="EMBL" id="CAJNJA010019353">
    <property type="protein sequence ID" value="CAE7443889.1"/>
    <property type="molecule type" value="Genomic_DNA"/>
</dbReference>